<reference evidence="2" key="1">
    <citation type="journal article" date="2019" name="Int. J. Syst. Evol. Microbiol.">
        <title>The Global Catalogue of Microorganisms (GCM) 10K type strain sequencing project: providing services to taxonomists for standard genome sequencing and annotation.</title>
        <authorList>
            <consortium name="The Broad Institute Genomics Platform"/>
            <consortium name="The Broad Institute Genome Sequencing Center for Infectious Disease"/>
            <person name="Wu L."/>
            <person name="Ma J."/>
        </authorList>
    </citation>
    <scope>NUCLEOTIDE SEQUENCE [LARGE SCALE GENOMIC DNA]</scope>
    <source>
        <strain evidence="2">KACC 11299</strain>
    </source>
</reference>
<evidence type="ECO:0008006" key="3">
    <source>
        <dbReference type="Google" id="ProtNLM"/>
    </source>
</evidence>
<dbReference type="RefSeq" id="WP_381444356.1">
    <property type="nucleotide sequence ID" value="NZ_JBHSNP010000023.1"/>
</dbReference>
<gene>
    <name evidence="1" type="ORF">ACFPTP_10240</name>
</gene>
<proteinExistence type="predicted"/>
<keyword evidence="2" id="KW-1185">Reference proteome</keyword>
<dbReference type="EMBL" id="JBHSNP010000023">
    <property type="protein sequence ID" value="MFC5603596.1"/>
    <property type="molecule type" value="Genomic_DNA"/>
</dbReference>
<evidence type="ECO:0000313" key="2">
    <source>
        <dbReference type="Proteomes" id="UP001596071"/>
    </source>
</evidence>
<evidence type="ECO:0000313" key="1">
    <source>
        <dbReference type="EMBL" id="MFC5603596.1"/>
    </source>
</evidence>
<dbReference type="Proteomes" id="UP001596071">
    <property type="component" value="Unassembled WGS sequence"/>
</dbReference>
<comment type="caution">
    <text evidence="1">The sequence shown here is derived from an EMBL/GenBank/DDBJ whole genome shotgun (WGS) entry which is preliminary data.</text>
</comment>
<name>A0ABW0TX50_9BACL</name>
<protein>
    <recommendedName>
        <fullName evidence="3">Peptidase propeptide and YPEB domain-containing protein</fullName>
    </recommendedName>
</protein>
<sequence length="111" mass="12904">MKKALIVILMLLALISAYQYQKPILTTEEAIVQAYEYLLDPPDGYGDNLIPTKELEEMWPVHTRLTMKHGFYSEMVNRRSWEVTFKYDGKEPMVILDAITGEFIMIYGPLN</sequence>
<accession>A0ABW0TX50</accession>
<organism evidence="1 2">
    <name type="scientific">Sporosarcina koreensis</name>
    <dbReference type="NCBI Taxonomy" id="334735"/>
    <lineage>
        <taxon>Bacteria</taxon>
        <taxon>Bacillati</taxon>
        <taxon>Bacillota</taxon>
        <taxon>Bacilli</taxon>
        <taxon>Bacillales</taxon>
        <taxon>Caryophanaceae</taxon>
        <taxon>Sporosarcina</taxon>
    </lineage>
</organism>